<name>A0A1E7FZ40_9STRA</name>
<reference evidence="3 4" key="1">
    <citation type="submission" date="2016-09" db="EMBL/GenBank/DDBJ databases">
        <title>Extensive genetic diversity and differential bi-allelic expression allows diatom success in the polar Southern Ocean.</title>
        <authorList>
            <consortium name="DOE Joint Genome Institute"/>
            <person name="Mock T."/>
            <person name="Otillar R.P."/>
            <person name="Strauss J."/>
            <person name="Dupont C."/>
            <person name="Frickenhaus S."/>
            <person name="Maumus F."/>
            <person name="Mcmullan M."/>
            <person name="Sanges R."/>
            <person name="Schmutz J."/>
            <person name="Toseland A."/>
            <person name="Valas R."/>
            <person name="Veluchamy A."/>
            <person name="Ward B.J."/>
            <person name="Allen A."/>
            <person name="Barry K."/>
            <person name="Falciatore A."/>
            <person name="Ferrante M."/>
            <person name="Fortunato A.E."/>
            <person name="Gloeckner G."/>
            <person name="Gruber A."/>
            <person name="Hipkin R."/>
            <person name="Janech M."/>
            <person name="Kroth P."/>
            <person name="Leese F."/>
            <person name="Lindquist E."/>
            <person name="Lyon B.R."/>
            <person name="Martin J."/>
            <person name="Mayer C."/>
            <person name="Parker M."/>
            <person name="Quesneville H."/>
            <person name="Raymond J."/>
            <person name="Uhlig C."/>
            <person name="Valentin K.U."/>
            <person name="Worden A.Z."/>
            <person name="Armbrust E.V."/>
            <person name="Bowler C."/>
            <person name="Green B."/>
            <person name="Moulton V."/>
            <person name="Van Oosterhout C."/>
            <person name="Grigoriev I."/>
        </authorList>
    </citation>
    <scope>NUCLEOTIDE SEQUENCE [LARGE SCALE GENOMIC DNA]</scope>
    <source>
        <strain evidence="3 4">CCMP1102</strain>
    </source>
</reference>
<dbReference type="Proteomes" id="UP000095751">
    <property type="component" value="Unassembled WGS sequence"/>
</dbReference>
<sequence length="243" mass="27590">MDYCLNNNVNGFKSESSRSIAALEEIEGTWFVYNRPILVHEDCIEGMHFMGATLSIIILFNLALAHHLKAIASISTMNINMNLSMNTSEINKLLLQALQLYELAYQLRVDIIRYSDQHEQQQQQHPSSNNNNNSINNSQDISDTASLRLTMIIFNNLGDIHRITGNKRKHILCLQHLLSIIMYIVDSNIYSNTYSSTAGEYYDTPNSTKEMMDGFHQNVSAIMFGNDGYDNYNTSTKVYAQAA</sequence>
<dbReference type="AlphaFoldDB" id="A0A1E7FZ40"/>
<feature type="transmembrane region" description="Helical" evidence="2">
    <location>
        <begin position="46"/>
        <end position="65"/>
    </location>
</feature>
<protein>
    <submittedName>
        <fullName evidence="3">Uncharacterized protein</fullName>
    </submittedName>
</protein>
<evidence type="ECO:0000313" key="3">
    <source>
        <dbReference type="EMBL" id="OEU23417.1"/>
    </source>
</evidence>
<feature type="compositionally biased region" description="Low complexity" evidence="1">
    <location>
        <begin position="120"/>
        <end position="139"/>
    </location>
</feature>
<keyword evidence="2" id="KW-0472">Membrane</keyword>
<keyword evidence="2" id="KW-1133">Transmembrane helix</keyword>
<evidence type="ECO:0000256" key="2">
    <source>
        <dbReference type="SAM" id="Phobius"/>
    </source>
</evidence>
<feature type="region of interest" description="Disordered" evidence="1">
    <location>
        <begin position="118"/>
        <end position="139"/>
    </location>
</feature>
<keyword evidence="2" id="KW-0812">Transmembrane</keyword>
<dbReference type="InParanoid" id="A0A1E7FZ40"/>
<proteinExistence type="predicted"/>
<evidence type="ECO:0000256" key="1">
    <source>
        <dbReference type="SAM" id="MobiDB-lite"/>
    </source>
</evidence>
<dbReference type="KEGG" id="fcy:FRACYDRAFT_233588"/>
<keyword evidence="4" id="KW-1185">Reference proteome</keyword>
<organism evidence="3 4">
    <name type="scientific">Fragilariopsis cylindrus CCMP1102</name>
    <dbReference type="NCBI Taxonomy" id="635003"/>
    <lineage>
        <taxon>Eukaryota</taxon>
        <taxon>Sar</taxon>
        <taxon>Stramenopiles</taxon>
        <taxon>Ochrophyta</taxon>
        <taxon>Bacillariophyta</taxon>
        <taxon>Bacillariophyceae</taxon>
        <taxon>Bacillariophycidae</taxon>
        <taxon>Bacillariales</taxon>
        <taxon>Bacillariaceae</taxon>
        <taxon>Fragilariopsis</taxon>
    </lineage>
</organism>
<gene>
    <name evidence="3" type="ORF">FRACYDRAFT_233588</name>
</gene>
<evidence type="ECO:0000313" key="4">
    <source>
        <dbReference type="Proteomes" id="UP000095751"/>
    </source>
</evidence>
<accession>A0A1E7FZ40</accession>
<dbReference type="EMBL" id="KV784353">
    <property type="protein sequence ID" value="OEU23417.1"/>
    <property type="molecule type" value="Genomic_DNA"/>
</dbReference>